<sequence length="852" mass="96003">MADDWEQPDGSNKRVYEQFLEGDEMRDLFNMPQPTEKPHHEVPAEVGESDSLDMKFYEYFALLDDPAVREIFESLSPSEISHQINDCPPAQGIPQAERDANLGKSVPYTQTWFDPSPNPQEQLYLQNPQGTLLDDFFQSTPAPQGAINFDSCFAGRGKLIPSAEVMADLQPDVMEVDDPFSLPELHGSPSLDYEHDIMAAAQQLIATKEQPAQASQPPKKEGRRRRRIGKIKQIPGFPSSSEPLPSNLSLEEMCRSWPNHLHGVSLEPFVEAGWNGRMVWDHMPEAAKDGSKRQAWNKMVKRLTRTKQQMELEGRGPVGAGLTPEAMWKNLVGETSGDAAQQYVAVNAHNGSLTTLHNPQHAEALQDITSYQNNQPKPENPFEAMRCAFRAELDEQHATIALLLAQQRADWLLISFDEVTSRITQTWMEHAHEHEARFIRENWIDDEDIPFDPVSRVDMLKRLGELICRLLLASNPPRPATNEQEEEAFRQSHYLRVLGEELSILKGWTSAWKWQVEQFNADSYFGIVDGAAEQSGGGSQEQNEQLLEETPSFQSAFSAFDPNTSATEAGVLSHGEQTSIPQTFLDQSWAQDTWLSSDAPTPTFQTFLDQLQTQVTADPSLNRVNDPPSTKKAKGGRRKLRMFPHAPSKDVILSQQDLADLDHIMANFPEHLALPHVMVRYLCPPGTRQGCHDGAYFTNDMVEKLFHHHNAKHGSDLDHPDRFKGIHDWVMTQKDAARKYRRGGLPRRPKLANSSAGGRQEDSQNDGVYGDQIREERFDVDPALVGQHQQSNDNFMPAAQFTSQPIRFEAELAQLPGVSAEQEAPEQETQEHLDDQAFFDELAMLLEPRSFG</sequence>
<dbReference type="Proteomes" id="UP000019373">
    <property type="component" value="Unassembled WGS sequence"/>
</dbReference>
<dbReference type="RefSeq" id="XP_007786288.1">
    <property type="nucleotide sequence ID" value="XM_007788098.1"/>
</dbReference>
<organism evidence="2 3">
    <name type="scientific">Endocarpon pusillum (strain Z07020 / HMAS-L-300199)</name>
    <name type="common">Lichen-forming fungus</name>
    <dbReference type="NCBI Taxonomy" id="1263415"/>
    <lineage>
        <taxon>Eukaryota</taxon>
        <taxon>Fungi</taxon>
        <taxon>Dikarya</taxon>
        <taxon>Ascomycota</taxon>
        <taxon>Pezizomycotina</taxon>
        <taxon>Eurotiomycetes</taxon>
        <taxon>Chaetothyriomycetidae</taxon>
        <taxon>Verrucariales</taxon>
        <taxon>Verrucariaceae</taxon>
        <taxon>Endocarpon</taxon>
    </lineage>
</organism>
<dbReference type="HOGENOM" id="CLU_334946_0_0_1"/>
<accession>U1I2Y6</accession>
<evidence type="ECO:0000313" key="2">
    <source>
        <dbReference type="EMBL" id="ERF76364.1"/>
    </source>
</evidence>
<feature type="compositionally biased region" description="Low complexity" evidence="1">
    <location>
        <begin position="231"/>
        <end position="245"/>
    </location>
</feature>
<evidence type="ECO:0000313" key="3">
    <source>
        <dbReference type="Proteomes" id="UP000019373"/>
    </source>
</evidence>
<feature type="region of interest" description="Disordered" evidence="1">
    <location>
        <begin position="739"/>
        <end position="767"/>
    </location>
</feature>
<dbReference type="GeneID" id="19241959"/>
<evidence type="ECO:0000256" key="1">
    <source>
        <dbReference type="SAM" id="MobiDB-lite"/>
    </source>
</evidence>
<proteinExistence type="predicted"/>
<gene>
    <name evidence="2" type="ORF">EPUS_07071</name>
</gene>
<dbReference type="EMBL" id="KE720765">
    <property type="protein sequence ID" value="ERF76364.1"/>
    <property type="molecule type" value="Genomic_DNA"/>
</dbReference>
<feature type="compositionally biased region" description="Basic residues" evidence="1">
    <location>
        <begin position="221"/>
        <end position="230"/>
    </location>
</feature>
<protein>
    <submittedName>
        <fullName evidence="2">Uncharacterized protein</fullName>
    </submittedName>
</protein>
<feature type="compositionally biased region" description="Basic residues" evidence="1">
    <location>
        <begin position="739"/>
        <end position="750"/>
    </location>
</feature>
<name>U1I2Y6_ENDPU</name>
<reference evidence="3" key="1">
    <citation type="journal article" date="2014" name="BMC Genomics">
        <title>Genome characteristics reveal the impact of lichenization on lichen-forming fungus Endocarpon pusillum Hedwig (Verrucariales, Ascomycota).</title>
        <authorList>
            <person name="Wang Y.-Y."/>
            <person name="Liu B."/>
            <person name="Zhang X.-Y."/>
            <person name="Zhou Q.-M."/>
            <person name="Zhang T."/>
            <person name="Li H."/>
            <person name="Yu Y.-F."/>
            <person name="Zhang X.-L."/>
            <person name="Hao X.-Y."/>
            <person name="Wang M."/>
            <person name="Wang L."/>
            <person name="Wei J.-C."/>
        </authorList>
    </citation>
    <scope>NUCLEOTIDE SEQUENCE [LARGE SCALE GENOMIC DNA]</scope>
    <source>
        <strain evidence="3">Z07020 / HMAS-L-300199</strain>
    </source>
</reference>
<dbReference type="eggNOG" id="ENOG502RQ49">
    <property type="taxonomic scope" value="Eukaryota"/>
</dbReference>
<keyword evidence="3" id="KW-1185">Reference proteome</keyword>
<dbReference type="AlphaFoldDB" id="U1I2Y6"/>
<dbReference type="OrthoDB" id="10376713at2759"/>
<feature type="region of interest" description="Disordered" evidence="1">
    <location>
        <begin position="207"/>
        <end position="245"/>
    </location>
</feature>